<organism evidence="1 2">
    <name type="scientific">Stackebrandtia albiflava</name>
    <dbReference type="NCBI Taxonomy" id="406432"/>
    <lineage>
        <taxon>Bacteria</taxon>
        <taxon>Bacillati</taxon>
        <taxon>Actinomycetota</taxon>
        <taxon>Actinomycetes</taxon>
        <taxon>Glycomycetales</taxon>
        <taxon>Glycomycetaceae</taxon>
        <taxon>Stackebrandtia</taxon>
    </lineage>
</organism>
<protein>
    <submittedName>
        <fullName evidence="1">Uncharacterized protein</fullName>
    </submittedName>
</protein>
<dbReference type="Proteomes" id="UP000321617">
    <property type="component" value="Unassembled WGS sequence"/>
</dbReference>
<dbReference type="OrthoDB" id="3389175at2"/>
<gene>
    <name evidence="1" type="ORF">LX16_5016</name>
</gene>
<dbReference type="RefSeq" id="WP_147144229.1">
    <property type="nucleotide sequence ID" value="NZ_BAABIJ010000007.1"/>
</dbReference>
<proteinExistence type="predicted"/>
<comment type="caution">
    <text evidence="1">The sequence shown here is derived from an EMBL/GenBank/DDBJ whole genome shotgun (WGS) entry which is preliminary data.</text>
</comment>
<evidence type="ECO:0000313" key="2">
    <source>
        <dbReference type="Proteomes" id="UP000321617"/>
    </source>
</evidence>
<name>A0A562UPJ7_9ACTN</name>
<dbReference type="AlphaFoldDB" id="A0A562UPJ7"/>
<evidence type="ECO:0000313" key="1">
    <source>
        <dbReference type="EMBL" id="TWJ07532.1"/>
    </source>
</evidence>
<reference evidence="1 2" key="1">
    <citation type="journal article" date="2013" name="Stand. Genomic Sci.">
        <title>Genomic Encyclopedia of Type Strains, Phase I: The one thousand microbial genomes (KMG-I) project.</title>
        <authorList>
            <person name="Kyrpides N.C."/>
            <person name="Woyke T."/>
            <person name="Eisen J.A."/>
            <person name="Garrity G."/>
            <person name="Lilburn T.G."/>
            <person name="Beck B.J."/>
            <person name="Whitman W.B."/>
            <person name="Hugenholtz P."/>
            <person name="Klenk H.P."/>
        </authorList>
    </citation>
    <scope>NUCLEOTIDE SEQUENCE [LARGE SCALE GENOMIC DNA]</scope>
    <source>
        <strain evidence="1 2">DSM 45044</strain>
    </source>
</reference>
<dbReference type="EMBL" id="VLLL01000011">
    <property type="protein sequence ID" value="TWJ07532.1"/>
    <property type="molecule type" value="Genomic_DNA"/>
</dbReference>
<accession>A0A562UPJ7</accession>
<keyword evidence="2" id="KW-1185">Reference proteome</keyword>
<sequence>MVTGADAADRDAAGISRLEQLVRGPCDRQWRARVEAGLRALRAWLAGQDGLDGQVRADSPRMMYLARRLDRQRGHLDGDVERLRRTLWAGTPAQLETMLWQVVREARLYRRGVAELLYQTYEVDLGGER</sequence>